<dbReference type="Gene3D" id="1.50.40.10">
    <property type="entry name" value="Mitochondrial carrier domain"/>
    <property type="match status" value="1"/>
</dbReference>
<dbReference type="PROSITE" id="PS50920">
    <property type="entry name" value="SOLCAR"/>
    <property type="match status" value="1"/>
</dbReference>
<dbReference type="SUPFAM" id="SSF103506">
    <property type="entry name" value="Mitochondrial carrier"/>
    <property type="match status" value="1"/>
</dbReference>
<name>A0A5J5BUX1_9ASTE</name>
<organism evidence="10 11">
    <name type="scientific">Nyssa sinensis</name>
    <dbReference type="NCBI Taxonomy" id="561372"/>
    <lineage>
        <taxon>Eukaryota</taxon>
        <taxon>Viridiplantae</taxon>
        <taxon>Streptophyta</taxon>
        <taxon>Embryophyta</taxon>
        <taxon>Tracheophyta</taxon>
        <taxon>Spermatophyta</taxon>
        <taxon>Magnoliopsida</taxon>
        <taxon>eudicotyledons</taxon>
        <taxon>Gunneridae</taxon>
        <taxon>Pentapetalae</taxon>
        <taxon>asterids</taxon>
        <taxon>Cornales</taxon>
        <taxon>Nyssaceae</taxon>
        <taxon>Nyssa</taxon>
    </lineage>
</organism>
<evidence type="ECO:0000256" key="1">
    <source>
        <dbReference type="ARBA" id="ARBA00004141"/>
    </source>
</evidence>
<dbReference type="Proteomes" id="UP000325577">
    <property type="component" value="Linkage Group LG10"/>
</dbReference>
<dbReference type="Pfam" id="PF00153">
    <property type="entry name" value="Mito_carr"/>
    <property type="match status" value="2"/>
</dbReference>
<keyword evidence="7 8" id="KW-0472">Membrane</keyword>
<evidence type="ECO:0000256" key="2">
    <source>
        <dbReference type="ARBA" id="ARBA00006375"/>
    </source>
</evidence>
<dbReference type="PANTHER" id="PTHR45667">
    <property type="entry name" value="S-ADENOSYLMETHIONINE MITOCHONDRIAL CARRIER PROTEIN"/>
    <property type="match status" value="1"/>
</dbReference>
<feature type="repeat" description="Solcar" evidence="8">
    <location>
        <begin position="8"/>
        <end position="94"/>
    </location>
</feature>
<evidence type="ECO:0000256" key="6">
    <source>
        <dbReference type="ARBA" id="ARBA00022989"/>
    </source>
</evidence>
<dbReference type="GO" id="GO:0016020">
    <property type="term" value="C:membrane"/>
    <property type="evidence" value="ECO:0007669"/>
    <property type="project" value="UniProtKB-SubCell"/>
</dbReference>
<evidence type="ECO:0000256" key="3">
    <source>
        <dbReference type="ARBA" id="ARBA00022448"/>
    </source>
</evidence>
<evidence type="ECO:0000256" key="7">
    <source>
        <dbReference type="ARBA" id="ARBA00023136"/>
    </source>
</evidence>
<keyword evidence="3 9" id="KW-0813">Transport</keyword>
<keyword evidence="6" id="KW-1133">Transmembrane helix</keyword>
<gene>
    <name evidence="10" type="ORF">F0562_020351</name>
</gene>
<protein>
    <submittedName>
        <fullName evidence="10">Uncharacterized protein</fullName>
    </submittedName>
</protein>
<dbReference type="AlphaFoldDB" id="A0A5J5BUX1"/>
<dbReference type="InterPro" id="IPR023395">
    <property type="entry name" value="MCP_dom_sf"/>
</dbReference>
<evidence type="ECO:0000256" key="9">
    <source>
        <dbReference type="RuleBase" id="RU000488"/>
    </source>
</evidence>
<dbReference type="OrthoDB" id="44467at2759"/>
<evidence type="ECO:0000313" key="10">
    <source>
        <dbReference type="EMBL" id="KAA8545567.1"/>
    </source>
</evidence>
<reference evidence="10 11" key="1">
    <citation type="submission" date="2019-09" db="EMBL/GenBank/DDBJ databases">
        <title>A chromosome-level genome assembly of the Chinese tupelo Nyssa sinensis.</title>
        <authorList>
            <person name="Yang X."/>
            <person name="Kang M."/>
            <person name="Yang Y."/>
            <person name="Xiong H."/>
            <person name="Wang M."/>
            <person name="Zhang Z."/>
            <person name="Wang Z."/>
            <person name="Wu H."/>
            <person name="Ma T."/>
            <person name="Liu J."/>
            <person name="Xi Z."/>
        </authorList>
    </citation>
    <scope>NUCLEOTIDE SEQUENCE [LARGE SCALE GENOMIC DNA]</scope>
    <source>
        <strain evidence="10">J267</strain>
        <tissue evidence="10">Leaf</tissue>
    </source>
</reference>
<accession>A0A5J5BUX1</accession>
<evidence type="ECO:0000256" key="8">
    <source>
        <dbReference type="PROSITE-ProRule" id="PRU00282"/>
    </source>
</evidence>
<keyword evidence="4 8" id="KW-0812">Transmembrane</keyword>
<evidence type="ECO:0000313" key="11">
    <source>
        <dbReference type="Proteomes" id="UP000325577"/>
    </source>
</evidence>
<sequence>MDELLKNQMFVTHMIAAAGSVTLGTALTYPLDTIKSLIQVGSGSSKQLTTAQVLDRVRTFSGNSGLYNGLGWLTPGRILGLGARFGVYEIMTAFYKDGRVDNYVYVSEALMAGIAAGAMESLITSPFELIKLRAQVTSASRFPNATPLTERSAVSPFIARLLTWTFSRHEGIEPVCCPFVPPDHQTSQYDWCSKRVPMDDDWFRKGTIYLRSQKAIGHHLFGRMGCFMERSSVRCSS</sequence>
<keyword evidence="5" id="KW-0677">Repeat</keyword>
<comment type="similarity">
    <text evidence="2 9">Belongs to the mitochondrial carrier (TC 2.A.29) family.</text>
</comment>
<dbReference type="EMBL" id="CM018033">
    <property type="protein sequence ID" value="KAA8545567.1"/>
    <property type="molecule type" value="Genomic_DNA"/>
</dbReference>
<evidence type="ECO:0000256" key="4">
    <source>
        <dbReference type="ARBA" id="ARBA00022692"/>
    </source>
</evidence>
<dbReference type="InterPro" id="IPR018108">
    <property type="entry name" value="MCP_transmembrane"/>
</dbReference>
<evidence type="ECO:0000256" key="5">
    <source>
        <dbReference type="ARBA" id="ARBA00022737"/>
    </source>
</evidence>
<comment type="subcellular location">
    <subcellularLocation>
        <location evidence="1">Membrane</location>
        <topology evidence="1">Multi-pass membrane protein</topology>
    </subcellularLocation>
</comment>
<keyword evidence="11" id="KW-1185">Reference proteome</keyword>
<proteinExistence type="inferred from homology"/>